<protein>
    <submittedName>
        <fullName evidence="1">Uncharacterized protein</fullName>
    </submittedName>
</protein>
<proteinExistence type="predicted"/>
<reference evidence="1 2" key="1">
    <citation type="submission" date="2022-10" db="EMBL/GenBank/DDBJ databases">
        <title>WGS assembly of Paspalum vaginatum 540-79.</title>
        <authorList>
            <person name="Sun G."/>
            <person name="Wase N."/>
            <person name="Shu S."/>
            <person name="Jenkins J."/>
            <person name="Zhou B."/>
            <person name="Torres-Rodriguez J."/>
            <person name="Chen C."/>
            <person name="Sandor L."/>
            <person name="Plott C."/>
            <person name="Yoshinga Y."/>
            <person name="Daum C."/>
            <person name="Qi P."/>
            <person name="Barry K."/>
            <person name="Lipzen A."/>
            <person name="Berry L."/>
            <person name="Pedersen C."/>
            <person name="Gottilla T."/>
            <person name="Foltz A."/>
            <person name="Yu H."/>
            <person name="O'Malley R."/>
            <person name="Zhang C."/>
            <person name="Devos K."/>
            <person name="Sigmon B."/>
            <person name="Yu B."/>
            <person name="Obata T."/>
            <person name="Schmutz J."/>
            <person name="Schnable J."/>
        </authorList>
    </citation>
    <scope>NUCLEOTIDE SEQUENCE [LARGE SCALE GENOMIC DNA]</scope>
    <source>
        <strain evidence="2">cv. 540-79</strain>
    </source>
</reference>
<evidence type="ECO:0000313" key="1">
    <source>
        <dbReference type="EMBL" id="KAJ1253471.1"/>
    </source>
</evidence>
<name>A0A9W7X7I8_9POAL</name>
<keyword evidence="2" id="KW-1185">Reference proteome</keyword>
<dbReference type="EMBL" id="MU631186">
    <property type="protein sequence ID" value="KAJ1253471.1"/>
    <property type="molecule type" value="Genomic_DNA"/>
</dbReference>
<sequence length="107" mass="12299">MPIHRGGSKCLIISLSMSDHICYWTYEYDNWILSIGNGTDTSKPSRLIEKSLLVRYSFSVWKRRNGRDQLELQLLPSVQDEQRLSGVRPLLLLCISLAGRQETVLMC</sequence>
<organism evidence="1 2">
    <name type="scientific">Paspalum vaginatum</name>
    <name type="common">seashore paspalum</name>
    <dbReference type="NCBI Taxonomy" id="158149"/>
    <lineage>
        <taxon>Eukaryota</taxon>
        <taxon>Viridiplantae</taxon>
        <taxon>Streptophyta</taxon>
        <taxon>Embryophyta</taxon>
        <taxon>Tracheophyta</taxon>
        <taxon>Spermatophyta</taxon>
        <taxon>Magnoliopsida</taxon>
        <taxon>Liliopsida</taxon>
        <taxon>Poales</taxon>
        <taxon>Poaceae</taxon>
        <taxon>PACMAD clade</taxon>
        <taxon>Panicoideae</taxon>
        <taxon>Andropogonodae</taxon>
        <taxon>Paspaleae</taxon>
        <taxon>Paspalinae</taxon>
        <taxon>Paspalum</taxon>
    </lineage>
</organism>
<dbReference type="Proteomes" id="UP001164776">
    <property type="component" value="Unassembled WGS sequence"/>
</dbReference>
<gene>
    <name evidence="1" type="ORF">BS78_K251900</name>
</gene>
<dbReference type="AlphaFoldDB" id="A0A9W7X7I8"/>
<comment type="caution">
    <text evidence="1">The sequence shown here is derived from an EMBL/GenBank/DDBJ whole genome shotgun (WGS) entry which is preliminary data.</text>
</comment>
<evidence type="ECO:0000313" key="2">
    <source>
        <dbReference type="Proteomes" id="UP001164776"/>
    </source>
</evidence>
<accession>A0A9W7X7I8</accession>